<evidence type="ECO:0000313" key="3">
    <source>
        <dbReference type="Proteomes" id="UP001497516"/>
    </source>
</evidence>
<organism evidence="2 3">
    <name type="scientific">Linum trigynum</name>
    <dbReference type="NCBI Taxonomy" id="586398"/>
    <lineage>
        <taxon>Eukaryota</taxon>
        <taxon>Viridiplantae</taxon>
        <taxon>Streptophyta</taxon>
        <taxon>Embryophyta</taxon>
        <taxon>Tracheophyta</taxon>
        <taxon>Spermatophyta</taxon>
        <taxon>Magnoliopsida</taxon>
        <taxon>eudicotyledons</taxon>
        <taxon>Gunneridae</taxon>
        <taxon>Pentapetalae</taxon>
        <taxon>rosids</taxon>
        <taxon>fabids</taxon>
        <taxon>Malpighiales</taxon>
        <taxon>Linaceae</taxon>
        <taxon>Linum</taxon>
    </lineage>
</organism>
<dbReference type="SUPFAM" id="SSF81383">
    <property type="entry name" value="F-box domain"/>
    <property type="match status" value="1"/>
</dbReference>
<dbReference type="EMBL" id="OZ034819">
    <property type="protein sequence ID" value="CAL1396938.1"/>
    <property type="molecule type" value="Genomic_DNA"/>
</dbReference>
<proteinExistence type="predicted"/>
<keyword evidence="3" id="KW-1185">Reference proteome</keyword>
<dbReference type="InterPro" id="IPR017451">
    <property type="entry name" value="F-box-assoc_interact_dom"/>
</dbReference>
<evidence type="ECO:0000259" key="1">
    <source>
        <dbReference type="Pfam" id="PF07734"/>
    </source>
</evidence>
<dbReference type="PANTHER" id="PTHR31672:SF13">
    <property type="entry name" value="F-BOX PROTEIN CPR30-LIKE"/>
    <property type="match status" value="1"/>
</dbReference>
<gene>
    <name evidence="2" type="ORF">LTRI10_LOCUS37272</name>
</gene>
<reference evidence="2 3" key="1">
    <citation type="submission" date="2024-04" db="EMBL/GenBank/DDBJ databases">
        <authorList>
            <person name="Fracassetti M."/>
        </authorList>
    </citation>
    <scope>NUCLEOTIDE SEQUENCE [LARGE SCALE GENOMIC DNA]</scope>
</reference>
<dbReference type="Proteomes" id="UP001497516">
    <property type="component" value="Chromosome 6"/>
</dbReference>
<dbReference type="AlphaFoldDB" id="A0AAV2FGY0"/>
<dbReference type="PANTHER" id="PTHR31672">
    <property type="entry name" value="BNACNNG10540D PROTEIN"/>
    <property type="match status" value="1"/>
</dbReference>
<sequence>MPNSNRQRTLAGEIPEELIVTHILPKITDGACVGRCRCVCKSWRDLLSGPSLIRYHKMRSPDSSSSSSDYQILITGVDYKGWKTYSLHSAETLEPLLPTPNSIMLLPSTELHRDLVLMKVVGCCNGLFCLSGFDLDASMQLILWNPATSETKVLPPPSSPHVYLLPAVGFGFDSQTNDYKVFRQRNRREDCYYLPLYLMEVYSLRKDSWRVLEG</sequence>
<dbReference type="InterPro" id="IPR050796">
    <property type="entry name" value="SCF_F-box_component"/>
</dbReference>
<feature type="domain" description="F-box associated beta-propeller type 1" evidence="1">
    <location>
        <begin position="103"/>
        <end position="213"/>
    </location>
</feature>
<dbReference type="InterPro" id="IPR036047">
    <property type="entry name" value="F-box-like_dom_sf"/>
</dbReference>
<protein>
    <recommendedName>
        <fullName evidence="1">F-box associated beta-propeller type 1 domain-containing protein</fullName>
    </recommendedName>
</protein>
<dbReference type="Gene3D" id="1.20.1280.50">
    <property type="match status" value="1"/>
</dbReference>
<dbReference type="InterPro" id="IPR006527">
    <property type="entry name" value="F-box-assoc_dom_typ1"/>
</dbReference>
<name>A0AAV2FGY0_9ROSI</name>
<dbReference type="NCBIfam" id="TIGR01640">
    <property type="entry name" value="F_box_assoc_1"/>
    <property type="match status" value="1"/>
</dbReference>
<dbReference type="Pfam" id="PF07734">
    <property type="entry name" value="FBA_1"/>
    <property type="match status" value="1"/>
</dbReference>
<evidence type="ECO:0000313" key="2">
    <source>
        <dbReference type="EMBL" id="CAL1396938.1"/>
    </source>
</evidence>
<accession>A0AAV2FGY0</accession>